<dbReference type="Pfam" id="PF13356">
    <property type="entry name" value="Arm-DNA-bind_3"/>
    <property type="match status" value="1"/>
</dbReference>
<comment type="caution">
    <text evidence="5">The sequence shown here is derived from an EMBL/GenBank/DDBJ whole genome shotgun (WGS) entry which is preliminary data.</text>
</comment>
<comment type="similarity">
    <text evidence="1">Belongs to the 'phage' integrase family.</text>
</comment>
<keyword evidence="5" id="KW-0238">DNA-binding</keyword>
<dbReference type="PANTHER" id="PTHR30629">
    <property type="entry name" value="PROPHAGE INTEGRASE"/>
    <property type="match status" value="1"/>
</dbReference>
<dbReference type="PANTHER" id="PTHR30629:SF2">
    <property type="entry name" value="PROPHAGE INTEGRASE INTS-RELATED"/>
    <property type="match status" value="1"/>
</dbReference>
<feature type="domain" description="Integrase DNA-binding" evidence="4">
    <location>
        <begin position="93"/>
        <end position="168"/>
    </location>
</feature>
<evidence type="ECO:0000256" key="2">
    <source>
        <dbReference type="ARBA" id="ARBA00022908"/>
    </source>
</evidence>
<dbReference type="Proteomes" id="UP001595681">
    <property type="component" value="Unassembled WGS sequence"/>
</dbReference>
<evidence type="ECO:0000313" key="5">
    <source>
        <dbReference type="EMBL" id="MFC3440122.1"/>
    </source>
</evidence>
<evidence type="ECO:0000256" key="1">
    <source>
        <dbReference type="ARBA" id="ARBA00008857"/>
    </source>
</evidence>
<protein>
    <submittedName>
        <fullName evidence="5">Integrase arm-type DNA-binding domain-containing protein</fullName>
    </submittedName>
</protein>
<keyword evidence="6" id="KW-1185">Reference proteome</keyword>
<proteinExistence type="inferred from homology"/>
<dbReference type="InterPro" id="IPR038488">
    <property type="entry name" value="Integrase_DNA-bd_sf"/>
</dbReference>
<dbReference type="EMBL" id="JBHRVU010000004">
    <property type="protein sequence ID" value="MFC3440122.1"/>
    <property type="molecule type" value="Genomic_DNA"/>
</dbReference>
<evidence type="ECO:0000313" key="6">
    <source>
        <dbReference type="Proteomes" id="UP001595681"/>
    </source>
</evidence>
<feature type="compositionally biased region" description="Polar residues" evidence="3">
    <location>
        <begin position="1"/>
        <end position="11"/>
    </location>
</feature>
<dbReference type="GO" id="GO:0003677">
    <property type="term" value="F:DNA binding"/>
    <property type="evidence" value="ECO:0007669"/>
    <property type="project" value="UniProtKB-KW"/>
</dbReference>
<dbReference type="InterPro" id="IPR050808">
    <property type="entry name" value="Phage_Integrase"/>
</dbReference>
<evidence type="ECO:0000259" key="4">
    <source>
        <dbReference type="Pfam" id="PF13356"/>
    </source>
</evidence>
<accession>A0ABV7NBH7</accession>
<organism evidence="5 6">
    <name type="scientific">Sphingobium rhizovicinum</name>
    <dbReference type="NCBI Taxonomy" id="432308"/>
    <lineage>
        <taxon>Bacteria</taxon>
        <taxon>Pseudomonadati</taxon>
        <taxon>Pseudomonadota</taxon>
        <taxon>Alphaproteobacteria</taxon>
        <taxon>Sphingomonadales</taxon>
        <taxon>Sphingomonadaceae</taxon>
        <taxon>Sphingobium</taxon>
    </lineage>
</organism>
<feature type="region of interest" description="Disordered" evidence="3">
    <location>
        <begin position="1"/>
        <end position="24"/>
    </location>
</feature>
<evidence type="ECO:0000256" key="3">
    <source>
        <dbReference type="SAM" id="MobiDB-lite"/>
    </source>
</evidence>
<reference evidence="6" key="1">
    <citation type="journal article" date="2019" name="Int. J. Syst. Evol. Microbiol.">
        <title>The Global Catalogue of Microorganisms (GCM) 10K type strain sequencing project: providing services to taxonomists for standard genome sequencing and annotation.</title>
        <authorList>
            <consortium name="The Broad Institute Genomics Platform"/>
            <consortium name="The Broad Institute Genome Sequencing Center for Infectious Disease"/>
            <person name="Wu L."/>
            <person name="Ma J."/>
        </authorList>
    </citation>
    <scope>NUCLEOTIDE SEQUENCE [LARGE SCALE GENOMIC DNA]</scope>
    <source>
        <strain evidence="6">CCM 7491</strain>
    </source>
</reference>
<sequence length="178" mass="20441">MKARKNPTNEQLLRRLRRRPESERDPRYKNDAYWALRLQGHPHAYAKRAFRDQPPVFHEREVSADAGGCDPEDLLFQAGSTWTELEVAIRPLLSDETVHALQPRDREYMAWDQEVPGLGVRVRTTGYKSFVLFIRPGHTGRLQKHTLGKITALSLDDARQAARARRNAALDEAESQTD</sequence>
<gene>
    <name evidence="5" type="ORF">ACFOKF_02740</name>
</gene>
<dbReference type="RefSeq" id="WP_380792890.1">
    <property type="nucleotide sequence ID" value="NZ_JBHRVU010000004.1"/>
</dbReference>
<name>A0ABV7NBH7_9SPHN</name>
<dbReference type="InterPro" id="IPR025166">
    <property type="entry name" value="Integrase_DNA_bind_dom"/>
</dbReference>
<dbReference type="Gene3D" id="3.30.160.390">
    <property type="entry name" value="Integrase, DNA-binding domain"/>
    <property type="match status" value="1"/>
</dbReference>
<keyword evidence="2" id="KW-0229">DNA integration</keyword>